<gene>
    <name evidence="4" type="ORF">OG699_43970</name>
</gene>
<dbReference type="AlphaFoldDB" id="A0AAU3ICD0"/>
<keyword evidence="1" id="KW-0732">Signal</keyword>
<dbReference type="Pfam" id="PF13385">
    <property type="entry name" value="Laminin_G_3"/>
    <property type="match status" value="1"/>
</dbReference>
<keyword evidence="2" id="KW-1015">Disulfide bond</keyword>
<evidence type="ECO:0000259" key="3">
    <source>
        <dbReference type="SMART" id="SM00560"/>
    </source>
</evidence>
<evidence type="ECO:0000313" key="4">
    <source>
        <dbReference type="EMBL" id="WTZ14305.1"/>
    </source>
</evidence>
<evidence type="ECO:0000256" key="1">
    <source>
        <dbReference type="ARBA" id="ARBA00022729"/>
    </source>
</evidence>
<accession>A0AAU3ICD0</accession>
<dbReference type="EMBL" id="CP109546">
    <property type="protein sequence ID" value="WTZ14305.1"/>
    <property type="molecule type" value="Genomic_DNA"/>
</dbReference>
<dbReference type="InterPro" id="IPR013320">
    <property type="entry name" value="ConA-like_dom_sf"/>
</dbReference>
<protein>
    <submittedName>
        <fullName evidence="4">LamG domain-containing protein</fullName>
    </submittedName>
</protein>
<reference evidence="4" key="1">
    <citation type="submission" date="2022-10" db="EMBL/GenBank/DDBJ databases">
        <title>The complete genomes of actinobacterial strains from the NBC collection.</title>
        <authorList>
            <person name="Joergensen T.S."/>
            <person name="Alvarez Arevalo M."/>
            <person name="Sterndorff E.B."/>
            <person name="Faurdal D."/>
            <person name="Vuksanovic O."/>
            <person name="Mourched A.-S."/>
            <person name="Charusanti P."/>
            <person name="Shaw S."/>
            <person name="Blin K."/>
            <person name="Weber T."/>
        </authorList>
    </citation>
    <scope>NUCLEOTIDE SEQUENCE</scope>
    <source>
        <strain evidence="4">NBC_01393</strain>
    </source>
</reference>
<evidence type="ECO:0000256" key="2">
    <source>
        <dbReference type="ARBA" id="ARBA00023157"/>
    </source>
</evidence>
<feature type="domain" description="LamG-like jellyroll fold" evidence="3">
    <location>
        <begin position="116"/>
        <end position="259"/>
    </location>
</feature>
<proteinExistence type="predicted"/>
<dbReference type="SMART" id="SM00560">
    <property type="entry name" value="LamGL"/>
    <property type="match status" value="1"/>
</dbReference>
<dbReference type="InterPro" id="IPR006558">
    <property type="entry name" value="LamG-like"/>
</dbReference>
<organism evidence="4">
    <name type="scientific">Streptomyces sp. NBC_01393</name>
    <dbReference type="NCBI Taxonomy" id="2903851"/>
    <lineage>
        <taxon>Bacteria</taxon>
        <taxon>Bacillati</taxon>
        <taxon>Actinomycetota</taxon>
        <taxon>Actinomycetes</taxon>
        <taxon>Kitasatosporales</taxon>
        <taxon>Streptomycetaceae</taxon>
        <taxon>Streptomyces</taxon>
    </lineage>
</organism>
<name>A0AAU3ICD0_9ACTN</name>
<sequence>MHDRYSATVVALGAVALSFTLGALPGTAYATGKEHGPRLGETPLSREGYWPLEAAPGGTAPNVEPEGLPLLLNGDARIYHNEDIWGDPALVDQGDLRLDGDGDWAATPTAPVGGDGSFTLAARARLAAADNRTQTVLSLPGSDADRLVIRYQAASGKWEVVVSTKDKANAPQVVITEEQALPNDDPYGVGDHLAVVFDAPAHELHFYVNGQLANTSTAVDTTSWTASGGLQVGRSAHRGEYFEGTVDEVRAYSGAASSTMLAQMSGLTGVPDL</sequence>
<dbReference type="Gene3D" id="2.60.120.200">
    <property type="match status" value="1"/>
</dbReference>
<dbReference type="SUPFAM" id="SSF49899">
    <property type="entry name" value="Concanavalin A-like lectins/glucanases"/>
    <property type="match status" value="1"/>
</dbReference>